<dbReference type="GO" id="GO:0008897">
    <property type="term" value="F:holo-[acyl-carrier-protein] synthase activity"/>
    <property type="evidence" value="ECO:0007669"/>
    <property type="project" value="InterPro"/>
</dbReference>
<evidence type="ECO:0000259" key="4">
    <source>
        <dbReference type="Pfam" id="PF01648"/>
    </source>
</evidence>
<dbReference type="EMBL" id="OBML01000008">
    <property type="protein sequence ID" value="SOC15786.1"/>
    <property type="molecule type" value="Genomic_DNA"/>
</dbReference>
<dbReference type="GO" id="GO:0005829">
    <property type="term" value="C:cytosol"/>
    <property type="evidence" value="ECO:0007669"/>
    <property type="project" value="TreeGrafter"/>
</dbReference>
<dbReference type="Pfam" id="PF01648">
    <property type="entry name" value="ACPS"/>
    <property type="match status" value="1"/>
</dbReference>
<keyword evidence="7" id="KW-1185">Reference proteome</keyword>
<feature type="domain" description="4'-phosphopantetheinyl transferase" evidence="4">
    <location>
        <begin position="138"/>
        <end position="240"/>
    </location>
</feature>
<dbReference type="STRING" id="538381.GCA_001696535_03014"/>
<accession>A0A285T369</accession>
<dbReference type="PANTHER" id="PTHR12215:SF10">
    <property type="entry name" value="L-AMINOADIPATE-SEMIALDEHYDE DEHYDROGENASE-PHOSPHOPANTETHEINYL TRANSFERASE"/>
    <property type="match status" value="1"/>
</dbReference>
<dbReference type="InterPro" id="IPR037143">
    <property type="entry name" value="4-PPantetheinyl_Trfase_dom_sf"/>
</dbReference>
<dbReference type="PANTHER" id="PTHR12215">
    <property type="entry name" value="PHOSPHOPANTETHEINE TRANSFERASE"/>
    <property type="match status" value="1"/>
</dbReference>
<dbReference type="GO" id="GO:0000287">
    <property type="term" value="F:magnesium ion binding"/>
    <property type="evidence" value="ECO:0007669"/>
    <property type="project" value="InterPro"/>
</dbReference>
<feature type="region of interest" description="Disordered" evidence="3">
    <location>
        <begin position="1"/>
        <end position="21"/>
    </location>
</feature>
<comment type="similarity">
    <text evidence="1">Belongs to the P-Pant transferase superfamily. Gsp/Sfp/HetI/AcpT family.</text>
</comment>
<name>A0A285T369_9HYPH</name>
<dbReference type="RefSeq" id="WP_097175562.1">
    <property type="nucleotide sequence ID" value="NZ_OBML01000008.1"/>
</dbReference>
<dbReference type="GO" id="GO:0019878">
    <property type="term" value="P:lysine biosynthetic process via aminoadipic acid"/>
    <property type="evidence" value="ECO:0007669"/>
    <property type="project" value="TreeGrafter"/>
</dbReference>
<evidence type="ECO:0000313" key="6">
    <source>
        <dbReference type="EMBL" id="SOC15786.1"/>
    </source>
</evidence>
<feature type="compositionally biased region" description="Polar residues" evidence="3">
    <location>
        <begin position="1"/>
        <end position="16"/>
    </location>
</feature>
<evidence type="ECO:0000256" key="3">
    <source>
        <dbReference type="SAM" id="MobiDB-lite"/>
    </source>
</evidence>
<proteinExistence type="inferred from homology"/>
<organism evidence="6 7">
    <name type="scientific">Stappia indica</name>
    <dbReference type="NCBI Taxonomy" id="538381"/>
    <lineage>
        <taxon>Bacteria</taxon>
        <taxon>Pseudomonadati</taxon>
        <taxon>Pseudomonadota</taxon>
        <taxon>Alphaproteobacteria</taxon>
        <taxon>Hyphomicrobiales</taxon>
        <taxon>Stappiaceae</taxon>
        <taxon>Stappia</taxon>
    </lineage>
</organism>
<evidence type="ECO:0000313" key="7">
    <source>
        <dbReference type="Proteomes" id="UP000219331"/>
    </source>
</evidence>
<reference evidence="6 7" key="1">
    <citation type="submission" date="2017-08" db="EMBL/GenBank/DDBJ databases">
        <authorList>
            <person name="de Groot N.N."/>
        </authorList>
    </citation>
    <scope>NUCLEOTIDE SEQUENCE [LARGE SCALE GENOMIC DNA]</scope>
    <source>
        <strain evidence="6 7">USBA 352</strain>
    </source>
</reference>
<evidence type="ECO:0000256" key="2">
    <source>
        <dbReference type="ARBA" id="ARBA00022679"/>
    </source>
</evidence>
<dbReference type="Pfam" id="PF22624">
    <property type="entry name" value="AASDHPPT_N"/>
    <property type="match status" value="1"/>
</dbReference>
<dbReference type="OrthoDB" id="9808281at2"/>
<dbReference type="Gene3D" id="3.90.470.20">
    <property type="entry name" value="4'-phosphopantetheinyl transferase domain"/>
    <property type="match status" value="2"/>
</dbReference>
<protein>
    <submittedName>
        <fullName evidence="6">4'-phosphopantetheinyl transferase</fullName>
    </submittedName>
</protein>
<evidence type="ECO:0000256" key="1">
    <source>
        <dbReference type="ARBA" id="ARBA00010990"/>
    </source>
</evidence>
<sequence>MQESWQGGAKQESSISHGPPFRDKLEAGVDHVTVWWLDLKSIREDDWQLLESLLEDSELERSTRFHFDRDRDVYIAAHALTRGLLTWWTGLPARDWRFTAGDHGKPEVTPPPGLPRLRVNLSHTRELAAVALTVDNDVGVDVEWLERVNDVDQLAKRVFAADERALLAATPSERKTEIFLTFWTLKEAYVKAIGKGLSQPLDAFAFTLEPPVIRFDDIEADDAALWRFRHLRPTDRHKLAVGVRHPHPERLSMEIGEAPLDYLRNLGAASSSSA</sequence>
<dbReference type="InterPro" id="IPR008278">
    <property type="entry name" value="4-PPantetheinyl_Trfase_dom"/>
</dbReference>
<dbReference type="AlphaFoldDB" id="A0A285T369"/>
<gene>
    <name evidence="6" type="ORF">SAMN05421512_108168</name>
</gene>
<dbReference type="SUPFAM" id="SSF56214">
    <property type="entry name" value="4'-phosphopantetheinyl transferase"/>
    <property type="match status" value="2"/>
</dbReference>
<keyword evidence="2 6" id="KW-0808">Transferase</keyword>
<dbReference type="InterPro" id="IPR055066">
    <property type="entry name" value="AASDHPPT_N"/>
</dbReference>
<dbReference type="InterPro" id="IPR050559">
    <property type="entry name" value="P-Pant_transferase_sf"/>
</dbReference>
<dbReference type="Proteomes" id="UP000219331">
    <property type="component" value="Unassembled WGS sequence"/>
</dbReference>
<feature type="domain" description="4'-phosphopantetheinyl transferase N-terminal" evidence="5">
    <location>
        <begin position="44"/>
        <end position="131"/>
    </location>
</feature>
<evidence type="ECO:0000259" key="5">
    <source>
        <dbReference type="Pfam" id="PF22624"/>
    </source>
</evidence>